<reference evidence="2 3" key="1">
    <citation type="journal article" date="2016" name="Nat. Commun.">
        <title>Thousands of microbial genomes shed light on interconnected biogeochemical processes in an aquifer system.</title>
        <authorList>
            <person name="Anantharaman K."/>
            <person name="Brown C.T."/>
            <person name="Hug L.A."/>
            <person name="Sharon I."/>
            <person name="Castelle C.J."/>
            <person name="Probst A.J."/>
            <person name="Thomas B.C."/>
            <person name="Singh A."/>
            <person name="Wilkins M.J."/>
            <person name="Karaoz U."/>
            <person name="Brodie E.L."/>
            <person name="Williams K.H."/>
            <person name="Hubbard S.S."/>
            <person name="Banfield J.F."/>
        </authorList>
    </citation>
    <scope>NUCLEOTIDE SEQUENCE [LARGE SCALE GENOMIC DNA]</scope>
</reference>
<sequence length="125" mass="13528">MRLRVGPLLGWGIVIYAVMFLVWSAFVTYGFVGGFLPRSLGLLVLLATGVIAGRSLKAHAWADVLPYSLAWGVLMGVLDAIMSVPVAGWQLYADWNVWIGYALVVLAPLLALYPRFNTSSNTSGV</sequence>
<keyword evidence="1" id="KW-0812">Transmembrane</keyword>
<feature type="transmembrane region" description="Helical" evidence="1">
    <location>
        <begin position="35"/>
        <end position="52"/>
    </location>
</feature>
<dbReference type="Proteomes" id="UP000177958">
    <property type="component" value="Unassembled WGS sequence"/>
</dbReference>
<keyword evidence="1" id="KW-0472">Membrane</keyword>
<feature type="transmembrane region" description="Helical" evidence="1">
    <location>
        <begin position="7"/>
        <end position="29"/>
    </location>
</feature>
<dbReference type="AlphaFoldDB" id="A0A1F6D7I1"/>
<dbReference type="EMBL" id="MFKX01000029">
    <property type="protein sequence ID" value="OGG57389.1"/>
    <property type="molecule type" value="Genomic_DNA"/>
</dbReference>
<evidence type="ECO:0000313" key="2">
    <source>
        <dbReference type="EMBL" id="OGG57389.1"/>
    </source>
</evidence>
<feature type="transmembrane region" description="Helical" evidence="1">
    <location>
        <begin position="95"/>
        <end position="113"/>
    </location>
</feature>
<keyword evidence="1" id="KW-1133">Transmembrane helix</keyword>
<name>A0A1F6D7I1_9BACT</name>
<accession>A0A1F6D7I1</accession>
<comment type="caution">
    <text evidence="2">The sequence shown here is derived from an EMBL/GenBank/DDBJ whole genome shotgun (WGS) entry which is preliminary data.</text>
</comment>
<protein>
    <submittedName>
        <fullName evidence="2">Uncharacterized protein</fullName>
    </submittedName>
</protein>
<organism evidence="2 3">
    <name type="scientific">Candidatus Kaiserbacteria bacterium RIFCSPHIGHO2_01_FULL_55_17</name>
    <dbReference type="NCBI Taxonomy" id="1798484"/>
    <lineage>
        <taxon>Bacteria</taxon>
        <taxon>Candidatus Kaiseribacteriota</taxon>
    </lineage>
</organism>
<gene>
    <name evidence="2" type="ORF">A2853_02630</name>
</gene>
<proteinExistence type="predicted"/>
<evidence type="ECO:0000256" key="1">
    <source>
        <dbReference type="SAM" id="Phobius"/>
    </source>
</evidence>
<feature type="transmembrane region" description="Helical" evidence="1">
    <location>
        <begin position="64"/>
        <end position="89"/>
    </location>
</feature>
<evidence type="ECO:0000313" key="3">
    <source>
        <dbReference type="Proteomes" id="UP000177958"/>
    </source>
</evidence>